<keyword evidence="2" id="KW-1185">Reference proteome</keyword>
<evidence type="ECO:0000313" key="2">
    <source>
        <dbReference type="Proteomes" id="UP000694545"/>
    </source>
</evidence>
<dbReference type="AlphaFoldDB" id="A0A8D2Q1W5"/>
<evidence type="ECO:0000313" key="1">
    <source>
        <dbReference type="Ensembl" id="ENSVKKP00000014679.1"/>
    </source>
</evidence>
<name>A0A8D2Q1W5_VARKO</name>
<dbReference type="Proteomes" id="UP000694545">
    <property type="component" value="Unplaced"/>
</dbReference>
<protein>
    <submittedName>
        <fullName evidence="1">Uncharacterized protein</fullName>
    </submittedName>
</protein>
<dbReference type="OMA" id="TKASNQD"/>
<reference evidence="1" key="1">
    <citation type="submission" date="2025-08" db="UniProtKB">
        <authorList>
            <consortium name="Ensembl"/>
        </authorList>
    </citation>
    <scope>IDENTIFICATION</scope>
</reference>
<reference evidence="1" key="2">
    <citation type="submission" date="2025-09" db="UniProtKB">
        <authorList>
            <consortium name="Ensembl"/>
        </authorList>
    </citation>
    <scope>IDENTIFICATION</scope>
</reference>
<sequence>MEKLPTPSCSKSVLLQKNIGYFNNFEANSWNVTNSMTLPTKTKHFITSQMIYLNEVQTTIIGNKGCYFLAILDKLDSDTLPDGRIWLLSFYATDNSFGMRSSPKRVGLQGSPQMGLLVLFIMPLLITSVTQNYPSHPKV</sequence>
<proteinExistence type="predicted"/>
<accession>A0A8D2Q1W5</accession>
<dbReference type="Ensembl" id="ENSVKKT00000015036.1">
    <property type="protein sequence ID" value="ENSVKKP00000014679.1"/>
    <property type="gene ID" value="ENSVKKG00000010084.1"/>
</dbReference>
<organism evidence="1 2">
    <name type="scientific">Varanus komodoensis</name>
    <name type="common">Komodo dragon</name>
    <dbReference type="NCBI Taxonomy" id="61221"/>
    <lineage>
        <taxon>Eukaryota</taxon>
        <taxon>Metazoa</taxon>
        <taxon>Chordata</taxon>
        <taxon>Craniata</taxon>
        <taxon>Vertebrata</taxon>
        <taxon>Euteleostomi</taxon>
        <taxon>Lepidosauria</taxon>
        <taxon>Squamata</taxon>
        <taxon>Bifurcata</taxon>
        <taxon>Unidentata</taxon>
        <taxon>Episquamata</taxon>
        <taxon>Toxicofera</taxon>
        <taxon>Anguimorpha</taxon>
        <taxon>Paleoanguimorpha</taxon>
        <taxon>Varanoidea</taxon>
        <taxon>Varanidae</taxon>
        <taxon>Varanus</taxon>
    </lineage>
</organism>